<reference evidence="11 12" key="1">
    <citation type="submission" date="2018-06" db="EMBL/GenBank/DDBJ databases">
        <title>Genomic Encyclopedia of Type Strains, Phase III (KMG-III): the genomes of soil and plant-associated and newly described type strains.</title>
        <authorList>
            <person name="Whitman W."/>
        </authorList>
    </citation>
    <scope>NUCLEOTIDE SEQUENCE [LARGE SCALE GENOMIC DNA]</scope>
    <source>
        <strain evidence="11 12">JC5</strain>
    </source>
</reference>
<accession>A0ABX5PL72</accession>
<dbReference type="SUPFAM" id="SSF51261">
    <property type="entry name" value="Duplicated hybrid motif"/>
    <property type="match status" value="1"/>
</dbReference>
<evidence type="ECO:0000256" key="3">
    <source>
        <dbReference type="ARBA" id="ARBA00022670"/>
    </source>
</evidence>
<dbReference type="InterPro" id="IPR016047">
    <property type="entry name" value="M23ase_b-sheet_dom"/>
</dbReference>
<dbReference type="Pfam" id="PF04225">
    <property type="entry name" value="LysM_OapA"/>
    <property type="match status" value="1"/>
</dbReference>
<dbReference type="GeneID" id="99799965"/>
<keyword evidence="3" id="KW-0645">Protease</keyword>
<dbReference type="Proteomes" id="UP000247584">
    <property type="component" value="Unassembled WGS sequence"/>
</dbReference>
<dbReference type="PANTHER" id="PTHR21666:SF292">
    <property type="entry name" value="MUREIN DD-ENDOPEPTIDASE MEPM"/>
    <property type="match status" value="1"/>
</dbReference>
<dbReference type="InterPro" id="IPR045834">
    <property type="entry name" value="Csd3_N2"/>
</dbReference>
<gene>
    <name evidence="11" type="ORF">C8J23_12462</name>
</gene>
<dbReference type="InterPro" id="IPR007340">
    <property type="entry name" value="LysM_Opacity-associatedA"/>
</dbReference>
<evidence type="ECO:0000259" key="10">
    <source>
        <dbReference type="Pfam" id="PF19425"/>
    </source>
</evidence>
<dbReference type="InterPro" id="IPR050570">
    <property type="entry name" value="Cell_wall_metabolism_enzyme"/>
</dbReference>
<protein>
    <submittedName>
        <fullName evidence="11">Murein DD-endopeptidase</fullName>
    </submittedName>
</protein>
<dbReference type="Pfam" id="PF01551">
    <property type="entry name" value="Peptidase_M23"/>
    <property type="match status" value="1"/>
</dbReference>
<evidence type="ECO:0000259" key="8">
    <source>
        <dbReference type="Pfam" id="PF01551"/>
    </source>
</evidence>
<keyword evidence="4" id="KW-0479">Metal-binding</keyword>
<sequence>MQTDRISWLSMIPMRLQALPTLHKKLLLSSGLLVGAALLWPGTHEVTPQRIPLHLDIEALLPQVGTEPSVVELVGPDFERVIQSGDTLSVLFQKAGVGQQTMYKVLEADLDILALDTLQPGNRIRFWIDEQGNLTQLELYFNAAHQVLFKRFDDGGYGVEEINIEGVWQNRIVSGEIQGSFYRSAQRVGLSAAEIQKIESLLKEKLNFARDLRAGDHFSVLMNDQYIEGESTGVSQVLGLRIQNGRNEITAFQSTDGNFYDEKGRSLARAFQRIPLEKRYRISSSFNPNRRHPVTGRVSPHNGTDFAVPIGTKVVAPGDGVVTLVTNHRYAGKYIVIEHGNKYRTRYLHLSKPLVHKGQRVSRGQVIALSGNTGRSTGPHLHYEFHVNGRPVNAMKADIPMASQLSKEQMREFSQLVSTRKMMMDLG</sequence>
<evidence type="ECO:0000259" key="9">
    <source>
        <dbReference type="Pfam" id="PF04225"/>
    </source>
</evidence>
<evidence type="ECO:0000256" key="7">
    <source>
        <dbReference type="ARBA" id="ARBA00023049"/>
    </source>
</evidence>
<evidence type="ECO:0000256" key="4">
    <source>
        <dbReference type="ARBA" id="ARBA00022723"/>
    </source>
</evidence>
<name>A0ABX5PL72_9GAMM</name>
<feature type="domain" description="Csd3-like second N-terminal" evidence="10">
    <location>
        <begin position="165"/>
        <end position="288"/>
    </location>
</feature>
<feature type="domain" description="Opacity-associated protein A LysM-like" evidence="9">
    <location>
        <begin position="81"/>
        <end position="158"/>
    </location>
</feature>
<evidence type="ECO:0000256" key="5">
    <source>
        <dbReference type="ARBA" id="ARBA00022801"/>
    </source>
</evidence>
<feature type="domain" description="M23ase beta-sheet core" evidence="8">
    <location>
        <begin position="300"/>
        <end position="393"/>
    </location>
</feature>
<dbReference type="EMBL" id="QJSY01000024">
    <property type="protein sequence ID" value="PYE57133.1"/>
    <property type="molecule type" value="Genomic_DNA"/>
</dbReference>
<evidence type="ECO:0000313" key="12">
    <source>
        <dbReference type="Proteomes" id="UP000247584"/>
    </source>
</evidence>
<dbReference type="Pfam" id="PF19425">
    <property type="entry name" value="Csd3_N2"/>
    <property type="match status" value="1"/>
</dbReference>
<evidence type="ECO:0000313" key="11">
    <source>
        <dbReference type="EMBL" id="PYE57133.1"/>
    </source>
</evidence>
<keyword evidence="12" id="KW-1185">Reference proteome</keyword>
<dbReference type="Gene3D" id="2.70.70.10">
    <property type="entry name" value="Glucose Permease (Domain IIA)"/>
    <property type="match status" value="1"/>
</dbReference>
<evidence type="ECO:0000256" key="1">
    <source>
        <dbReference type="ARBA" id="ARBA00001947"/>
    </source>
</evidence>
<keyword evidence="7" id="KW-0482">Metalloprotease</keyword>
<evidence type="ECO:0000256" key="2">
    <source>
        <dbReference type="ARBA" id="ARBA00004196"/>
    </source>
</evidence>
<comment type="cofactor">
    <cofactor evidence="1">
        <name>Zn(2+)</name>
        <dbReference type="ChEBI" id="CHEBI:29105"/>
    </cofactor>
</comment>
<dbReference type="CDD" id="cd12797">
    <property type="entry name" value="M23_peptidase"/>
    <property type="match status" value="1"/>
</dbReference>
<dbReference type="PANTHER" id="PTHR21666">
    <property type="entry name" value="PEPTIDASE-RELATED"/>
    <property type="match status" value="1"/>
</dbReference>
<dbReference type="InterPro" id="IPR011055">
    <property type="entry name" value="Dup_hybrid_motif"/>
</dbReference>
<organism evidence="11 12">
    <name type="scientific">Shewanella chilikensis</name>
    <dbReference type="NCBI Taxonomy" id="558541"/>
    <lineage>
        <taxon>Bacteria</taxon>
        <taxon>Pseudomonadati</taxon>
        <taxon>Pseudomonadota</taxon>
        <taxon>Gammaproteobacteria</taxon>
        <taxon>Alteromonadales</taxon>
        <taxon>Shewanellaceae</taxon>
        <taxon>Shewanella</taxon>
    </lineage>
</organism>
<evidence type="ECO:0000256" key="6">
    <source>
        <dbReference type="ARBA" id="ARBA00022833"/>
    </source>
</evidence>
<comment type="subcellular location">
    <subcellularLocation>
        <location evidence="2">Cell envelope</location>
    </subcellularLocation>
</comment>
<keyword evidence="6" id="KW-0862">Zinc</keyword>
<comment type="caution">
    <text evidence="11">The sequence shown here is derived from an EMBL/GenBank/DDBJ whole genome shotgun (WGS) entry which is preliminary data.</text>
</comment>
<proteinExistence type="predicted"/>
<keyword evidence="5" id="KW-0378">Hydrolase</keyword>
<dbReference type="RefSeq" id="WP_373296837.1">
    <property type="nucleotide sequence ID" value="NZ_BMXX01000024.1"/>
</dbReference>
<dbReference type="Gene3D" id="3.10.450.350">
    <property type="match status" value="2"/>
</dbReference>